<comment type="caution">
    <text evidence="1">The sequence shown here is derived from an EMBL/GenBank/DDBJ whole genome shotgun (WGS) entry which is preliminary data.</text>
</comment>
<proteinExistence type="predicted"/>
<organism evidence="1 2">
    <name type="scientific">Paenibacillus vortex V453</name>
    <dbReference type="NCBI Taxonomy" id="715225"/>
    <lineage>
        <taxon>Bacteria</taxon>
        <taxon>Bacillati</taxon>
        <taxon>Bacillota</taxon>
        <taxon>Bacilli</taxon>
        <taxon>Bacillales</taxon>
        <taxon>Paenibacillaceae</taxon>
        <taxon>Paenibacillus</taxon>
    </lineage>
</organism>
<name>A0A2R9SYI3_9BACL</name>
<evidence type="ECO:0000313" key="1">
    <source>
        <dbReference type="EMBL" id="EFU42458.1"/>
    </source>
</evidence>
<dbReference type="AlphaFoldDB" id="A0A2R9SYI3"/>
<gene>
    <name evidence="1" type="ORF">PVOR_09330</name>
</gene>
<protein>
    <submittedName>
        <fullName evidence="1">Uncharacterized protein</fullName>
    </submittedName>
</protein>
<evidence type="ECO:0000313" key="2">
    <source>
        <dbReference type="Proteomes" id="UP000003094"/>
    </source>
</evidence>
<dbReference type="Proteomes" id="UP000003094">
    <property type="component" value="Unassembled WGS sequence"/>
</dbReference>
<dbReference type="EMBL" id="ADHJ01000014">
    <property type="protein sequence ID" value="EFU42458.1"/>
    <property type="molecule type" value="Genomic_DNA"/>
</dbReference>
<keyword evidence="2" id="KW-1185">Reference proteome</keyword>
<sequence length="41" mass="4900">MLLFAWLKLYILFLIMNFSLLKDQDHLEGIRYKLIAVSCLI</sequence>
<reference evidence="1 2" key="1">
    <citation type="journal article" date="2010" name="BMC Genomics">
        <title>Genome sequence of the pattern forming Paenibacillus vortex bacterium reveals potential for thriving in complex environments.</title>
        <authorList>
            <person name="Sirota-Madi A."/>
            <person name="Olender T."/>
            <person name="Helman Y."/>
            <person name="Ingham C."/>
            <person name="Brainis I."/>
            <person name="Roth D."/>
            <person name="Hagi E."/>
            <person name="Brodsky L."/>
            <person name="Leshkowitz D."/>
            <person name="Galatenko V."/>
            <person name="Nikolaev V."/>
            <person name="Mugasimangalam R.C."/>
            <person name="Bransburg-Zabary S."/>
            <person name="Gutnick D.L."/>
            <person name="Lancet D."/>
            <person name="Ben-Jacob E."/>
        </authorList>
    </citation>
    <scope>NUCLEOTIDE SEQUENCE [LARGE SCALE GENOMIC DNA]</scope>
    <source>
        <strain evidence="1 2">V453</strain>
    </source>
</reference>
<dbReference type="KEGG" id="pvo:PVOR_09330"/>
<accession>A0A2R9SYI3</accession>